<keyword evidence="2" id="KW-0479">Metal-binding</keyword>
<dbReference type="GO" id="GO:0006012">
    <property type="term" value="P:galactose metabolic process"/>
    <property type="evidence" value="ECO:0007669"/>
    <property type="project" value="InterPro"/>
</dbReference>
<feature type="binding site" evidence="2">
    <location>
        <position position="51"/>
    </location>
    <ligand>
        <name>Zn(2+)</name>
        <dbReference type="ChEBI" id="CHEBI:29105"/>
    </ligand>
</feature>
<feature type="domain" description="DUF4921" evidence="3">
    <location>
        <begin position="139"/>
        <end position="325"/>
    </location>
</feature>
<sequence>MSQIRLNPISKRPVIYTSIRESKPSDLWDRQIMNIFSKFDDVEYSYECPFCKGNEHMTPQASFVDGDLVDWKVRAVPNLYPIIKNELEIKNLNKYCYVSTGMHDVIVESPIHNKNYFNIDKEQFELIYELIHKRFKEHIKNPDVSYVSLFKNYKMLAGASMQHSHSQIISLDACPVKLTQEIEQAIKEYKEDGKCIVCKMIEYELSQNTRVIYQNEDFVVLEPYAPGYKFETWIMPKKHQPYFEKEENIKSLSEVIYTTFKMLYKAIGDFPFNMYLNYLVKGYSGYEAAYHYYFKIVPKLSGGAGFEMASGIRVNSIIPEDAAQMIKRANSI</sequence>
<accession>A0A371INV2</accession>
<dbReference type="SUPFAM" id="SSF54197">
    <property type="entry name" value="HIT-like"/>
    <property type="match status" value="2"/>
</dbReference>
<comment type="cofactor">
    <cofactor evidence="2">
        <name>Zn(2+)</name>
        <dbReference type="ChEBI" id="CHEBI:29105"/>
    </cofactor>
    <text evidence="2">Binds 1 zinc ion per subunit.</text>
</comment>
<dbReference type="InterPro" id="IPR036265">
    <property type="entry name" value="HIT-like_sf"/>
</dbReference>
<dbReference type="Pfam" id="PF16268">
    <property type="entry name" value="DUF4921"/>
    <property type="match status" value="1"/>
</dbReference>
<name>A0A371INV2_9FIRM</name>
<evidence type="ECO:0000256" key="2">
    <source>
        <dbReference type="PIRSR" id="PIRSR000808-3"/>
    </source>
</evidence>
<feature type="binding site" evidence="2">
    <location>
        <position position="163"/>
    </location>
    <ligand>
        <name>Zn(2+)</name>
        <dbReference type="ChEBI" id="CHEBI:29105"/>
    </ligand>
</feature>
<dbReference type="GO" id="GO:0008108">
    <property type="term" value="F:UDP-glucose:hexose-1-phosphate uridylyltransferase activity"/>
    <property type="evidence" value="ECO:0007669"/>
    <property type="project" value="InterPro"/>
</dbReference>
<protein>
    <submittedName>
        <fullName evidence="4">DUF4921 family protein</fullName>
    </submittedName>
</protein>
<dbReference type="STRING" id="1871336.BBG48_00485"/>
<reference evidence="4 5" key="1">
    <citation type="journal article" date="2016" name="Genome Announc.">
        <title>Draft Genome Sequence of Criibacterium bergeronii gen. nov., sp. nov., Strain CCRI-22567T, Isolated from a Vaginal Sample from a Woman with Bacterial Vaginosis.</title>
        <authorList>
            <person name="Maheux A.F."/>
            <person name="Berube E."/>
            <person name="Boudreau D.K."/>
            <person name="Raymond F."/>
            <person name="Corbeil J."/>
            <person name="Roy P.H."/>
            <person name="Boissinot M."/>
            <person name="Omar R.F."/>
        </authorList>
    </citation>
    <scope>NUCLEOTIDE SEQUENCE [LARGE SCALE GENOMIC DNA]</scope>
    <source>
        <strain evidence="4 5">CCRI-22567</strain>
    </source>
</reference>
<dbReference type="AlphaFoldDB" id="A0A371INV2"/>
<evidence type="ECO:0000259" key="3">
    <source>
        <dbReference type="Pfam" id="PF16268"/>
    </source>
</evidence>
<evidence type="ECO:0000313" key="4">
    <source>
        <dbReference type="EMBL" id="RDY22174.1"/>
    </source>
</evidence>
<dbReference type="GO" id="GO:0008270">
    <property type="term" value="F:zinc ion binding"/>
    <property type="evidence" value="ECO:0007669"/>
    <property type="project" value="InterPro"/>
</dbReference>
<proteinExistence type="predicted"/>
<dbReference type="EMBL" id="MBEW02000001">
    <property type="protein sequence ID" value="RDY22174.1"/>
    <property type="molecule type" value="Genomic_DNA"/>
</dbReference>
<dbReference type="PANTHER" id="PTHR42763">
    <property type="entry name" value="ADP-GLUCOSE PHOSPHORYLASE"/>
    <property type="match status" value="1"/>
</dbReference>
<dbReference type="InterPro" id="IPR053177">
    <property type="entry name" value="ADP-glucose_phosphorylase"/>
</dbReference>
<feature type="binding site" evidence="2">
    <location>
        <position position="112"/>
    </location>
    <ligand>
        <name>Zn(2+)</name>
        <dbReference type="ChEBI" id="CHEBI:29105"/>
    </ligand>
</feature>
<evidence type="ECO:0000256" key="1">
    <source>
        <dbReference type="PIRSR" id="PIRSR000808-1"/>
    </source>
</evidence>
<dbReference type="PIRSF" id="PIRSF000808">
    <property type="entry name" value="GalT"/>
    <property type="match status" value="1"/>
</dbReference>
<dbReference type="Proteomes" id="UP000093352">
    <property type="component" value="Unassembled WGS sequence"/>
</dbReference>
<dbReference type="PANTHER" id="PTHR42763:SF2">
    <property type="entry name" value="ADP-GLUCOSE PHOSPHORYLASE"/>
    <property type="match status" value="1"/>
</dbReference>
<dbReference type="InterPro" id="IPR032576">
    <property type="entry name" value="DUF4921"/>
</dbReference>
<feature type="active site" description="Tele-UMP-histidine intermediate" evidence="1">
    <location>
        <position position="165"/>
    </location>
</feature>
<feature type="binding site" evidence="2">
    <location>
        <position position="48"/>
    </location>
    <ligand>
        <name>Zn(2+)</name>
        <dbReference type="ChEBI" id="CHEBI:29105"/>
    </ligand>
</feature>
<evidence type="ECO:0000313" key="5">
    <source>
        <dbReference type="Proteomes" id="UP000093352"/>
    </source>
</evidence>
<dbReference type="RefSeq" id="WP_068911482.1">
    <property type="nucleotide sequence ID" value="NZ_MBEW02000001.1"/>
</dbReference>
<organism evidence="4 5">
    <name type="scientific">Criibacterium bergeronii</name>
    <dbReference type="NCBI Taxonomy" id="1871336"/>
    <lineage>
        <taxon>Bacteria</taxon>
        <taxon>Bacillati</taxon>
        <taxon>Bacillota</taxon>
        <taxon>Clostridia</taxon>
        <taxon>Peptostreptococcales</taxon>
        <taxon>Filifactoraceae</taxon>
        <taxon>Criibacterium</taxon>
    </lineage>
</organism>
<dbReference type="InterPro" id="IPR001937">
    <property type="entry name" value="GalP_UDPtransf1"/>
</dbReference>
<dbReference type="Gene3D" id="3.30.428.10">
    <property type="entry name" value="HIT-like"/>
    <property type="match status" value="2"/>
</dbReference>
<comment type="caution">
    <text evidence="4">The sequence shown here is derived from an EMBL/GenBank/DDBJ whole genome shotgun (WGS) entry which is preliminary data.</text>
</comment>
<keyword evidence="2" id="KW-0862">Zinc</keyword>
<keyword evidence="5" id="KW-1185">Reference proteome</keyword>
<gene>
    <name evidence="4" type="ORF">BBG48_000190</name>
</gene>